<dbReference type="AlphaFoldDB" id="A0A4R8LMS1"/>
<gene>
    <name evidence="1" type="ORF">C7445_109128</name>
</gene>
<protein>
    <submittedName>
        <fullName evidence="1">Uncharacterized protein</fullName>
    </submittedName>
</protein>
<keyword evidence="2" id="KW-1185">Reference proteome</keyword>
<comment type="caution">
    <text evidence="1">The sequence shown here is derived from an EMBL/GenBank/DDBJ whole genome shotgun (WGS) entry which is preliminary data.</text>
</comment>
<organism evidence="1 2">
    <name type="scientific">Alicyclobacillus sacchari</name>
    <dbReference type="NCBI Taxonomy" id="392010"/>
    <lineage>
        <taxon>Bacteria</taxon>
        <taxon>Bacillati</taxon>
        <taxon>Bacillota</taxon>
        <taxon>Bacilli</taxon>
        <taxon>Bacillales</taxon>
        <taxon>Alicyclobacillaceae</taxon>
        <taxon>Alicyclobacillus</taxon>
    </lineage>
</organism>
<evidence type="ECO:0000313" key="2">
    <source>
        <dbReference type="Proteomes" id="UP000294581"/>
    </source>
</evidence>
<evidence type="ECO:0000313" key="1">
    <source>
        <dbReference type="EMBL" id="TDY44629.1"/>
    </source>
</evidence>
<name>A0A4R8LMS1_9BACL</name>
<dbReference type="Proteomes" id="UP000294581">
    <property type="component" value="Unassembled WGS sequence"/>
</dbReference>
<proteinExistence type="predicted"/>
<dbReference type="EMBL" id="SORF01000009">
    <property type="protein sequence ID" value="TDY44629.1"/>
    <property type="molecule type" value="Genomic_DNA"/>
</dbReference>
<reference evidence="1 2" key="1">
    <citation type="submission" date="2019-03" db="EMBL/GenBank/DDBJ databases">
        <title>Genomic Encyclopedia of Type Strains, Phase IV (KMG-IV): sequencing the most valuable type-strain genomes for metagenomic binning, comparative biology and taxonomic classification.</title>
        <authorList>
            <person name="Goeker M."/>
        </authorList>
    </citation>
    <scope>NUCLEOTIDE SEQUENCE [LARGE SCALE GENOMIC DNA]</scope>
    <source>
        <strain evidence="1 2">DSM 17974</strain>
    </source>
</reference>
<accession>A0A4R8LMS1</accession>
<sequence>MSVSELVLDCRNGNREAWTALVDLFRPKSGELGTSIL</sequence>